<dbReference type="Proteomes" id="UP000789405">
    <property type="component" value="Unassembled WGS sequence"/>
</dbReference>
<comment type="caution">
    <text evidence="1">The sequence shown here is derived from an EMBL/GenBank/DDBJ whole genome shotgun (WGS) entry which is preliminary data.</text>
</comment>
<organism evidence="1 2">
    <name type="scientific">Dentiscutata erythropus</name>
    <dbReference type="NCBI Taxonomy" id="1348616"/>
    <lineage>
        <taxon>Eukaryota</taxon>
        <taxon>Fungi</taxon>
        <taxon>Fungi incertae sedis</taxon>
        <taxon>Mucoromycota</taxon>
        <taxon>Glomeromycotina</taxon>
        <taxon>Glomeromycetes</taxon>
        <taxon>Diversisporales</taxon>
        <taxon>Gigasporaceae</taxon>
        <taxon>Dentiscutata</taxon>
    </lineage>
</organism>
<dbReference type="EMBL" id="CAJVPY010034559">
    <property type="protein sequence ID" value="CAG8800139.1"/>
    <property type="molecule type" value="Genomic_DNA"/>
</dbReference>
<proteinExistence type="predicted"/>
<evidence type="ECO:0000313" key="2">
    <source>
        <dbReference type="Proteomes" id="UP000789405"/>
    </source>
</evidence>
<sequence>RNQGGPQKFGSKLSTQISEAVFFPLTDVIRSKRSQDFCRQFTRDAAAASENW</sequence>
<name>A0A9N9JWV7_9GLOM</name>
<accession>A0A9N9JWV7</accession>
<dbReference type="AlphaFoldDB" id="A0A9N9JWV7"/>
<reference evidence="1" key="1">
    <citation type="submission" date="2021-06" db="EMBL/GenBank/DDBJ databases">
        <authorList>
            <person name="Kallberg Y."/>
            <person name="Tangrot J."/>
            <person name="Rosling A."/>
        </authorList>
    </citation>
    <scope>NUCLEOTIDE SEQUENCE</scope>
    <source>
        <strain evidence="1">MA453B</strain>
    </source>
</reference>
<feature type="non-terminal residue" evidence="1">
    <location>
        <position position="52"/>
    </location>
</feature>
<protein>
    <submittedName>
        <fullName evidence="1">8462_t:CDS:1</fullName>
    </submittedName>
</protein>
<feature type="non-terminal residue" evidence="1">
    <location>
        <position position="1"/>
    </location>
</feature>
<gene>
    <name evidence="1" type="ORF">DERYTH_LOCUS23206</name>
</gene>
<keyword evidence="2" id="KW-1185">Reference proteome</keyword>
<evidence type="ECO:0000313" key="1">
    <source>
        <dbReference type="EMBL" id="CAG8800139.1"/>
    </source>
</evidence>